<proteinExistence type="predicted"/>
<feature type="compositionally biased region" description="Basic and acidic residues" evidence="3">
    <location>
        <begin position="516"/>
        <end position="535"/>
    </location>
</feature>
<feature type="coiled-coil region" evidence="2">
    <location>
        <begin position="115"/>
        <end position="202"/>
    </location>
</feature>
<protein>
    <submittedName>
        <fullName evidence="5">Flagellar associated protein</fullName>
    </submittedName>
</protein>
<feature type="non-terminal residue" evidence="5">
    <location>
        <position position="1"/>
    </location>
</feature>
<feature type="non-terminal residue" evidence="5">
    <location>
        <position position="545"/>
    </location>
</feature>
<dbReference type="EMBL" id="JAFCMP010000501">
    <property type="protein sequence ID" value="KAG5179125.1"/>
    <property type="molecule type" value="Genomic_DNA"/>
</dbReference>
<dbReference type="PANTHER" id="PTHR21683:SF3">
    <property type="entry name" value="CILIA AND FLAGELLA ASSOCIATED PROTEIN 100"/>
    <property type="match status" value="1"/>
</dbReference>
<dbReference type="AlphaFoldDB" id="A0A836CAG4"/>
<keyword evidence="1 2" id="KW-0175">Coiled coil</keyword>
<reference evidence="5" key="1">
    <citation type="submission" date="2021-02" db="EMBL/GenBank/DDBJ databases">
        <title>First Annotated Genome of the Yellow-green Alga Tribonema minus.</title>
        <authorList>
            <person name="Mahan K.M."/>
        </authorList>
    </citation>
    <scope>NUCLEOTIDE SEQUENCE</scope>
    <source>
        <strain evidence="5">UTEX B ZZ1240</strain>
    </source>
</reference>
<evidence type="ECO:0000256" key="3">
    <source>
        <dbReference type="SAM" id="MobiDB-lite"/>
    </source>
</evidence>
<accession>A0A836CAG4</accession>
<keyword evidence="5" id="KW-0969">Cilium</keyword>
<dbReference type="Proteomes" id="UP000664859">
    <property type="component" value="Unassembled WGS sequence"/>
</dbReference>
<feature type="domain" description="DUF4200" evidence="4">
    <location>
        <begin position="101"/>
        <end position="218"/>
    </location>
</feature>
<dbReference type="OrthoDB" id="10264063at2759"/>
<feature type="compositionally biased region" description="Acidic residues" evidence="3">
    <location>
        <begin position="536"/>
        <end position="545"/>
    </location>
</feature>
<sequence length="545" mass="63218">PSQQRNPFTLPSDEEVFRLRDEEKKERLEQRELRKSQKIWEKGLTTNVTTSRKLGAMLREAGTGIVGANSAASGKAAPPHAASGLFKQRRQVQDKESMADLIAKKREMFLVQMSLDTKREEIRKLEEKATMKEEALKKSEQMLEEDALRFDTFLKENDKKAHEAIKRAERETKLKNDKVQEIKKLNQQIQMVQSDMSKHREALEDCMRYKEFLDMLTPAEWFEQQRSEKRARQEARRAARIANKKRAWEEDRRRAALEAVEEERRREEALAKQKGDNSTNKKAQRASLDMAAAPPPPILDVPEADTNSSSGEDLPMYFADPAQLLDIFQALEEQNLFLIQNSQETEHALEELKATFREAQRSMDTKTAALRSNIGDLVGSIEEERAKAEQLRKRMCATTNTTTTGDSFTLVQQEELLRQLHGKVREVYERCGFEAGSNPTTLFMLGELESRLEDLLSAIAQMPEEYVVKAEKDKEKKRRERKRAEQQALQERQQEERNRKAIERSLQAPRRQAGRKVMERIRPSRRTTHEAKEEARDEDEDELKH</sequence>
<comment type="caution">
    <text evidence="5">The sequence shown here is derived from an EMBL/GenBank/DDBJ whole genome shotgun (WGS) entry which is preliminary data.</text>
</comment>
<feature type="compositionally biased region" description="Basic and acidic residues" evidence="3">
    <location>
        <begin position="258"/>
        <end position="275"/>
    </location>
</feature>
<gene>
    <name evidence="5" type="ORF">JKP88DRAFT_327953</name>
</gene>
<organism evidence="5 6">
    <name type="scientific">Tribonema minus</name>
    <dbReference type="NCBI Taxonomy" id="303371"/>
    <lineage>
        <taxon>Eukaryota</taxon>
        <taxon>Sar</taxon>
        <taxon>Stramenopiles</taxon>
        <taxon>Ochrophyta</taxon>
        <taxon>PX clade</taxon>
        <taxon>Xanthophyceae</taxon>
        <taxon>Tribonematales</taxon>
        <taxon>Tribonemataceae</taxon>
        <taxon>Tribonema</taxon>
    </lineage>
</organism>
<dbReference type="InterPro" id="IPR025252">
    <property type="entry name" value="DUF4200"/>
</dbReference>
<keyword evidence="6" id="KW-1185">Reference proteome</keyword>
<evidence type="ECO:0000259" key="4">
    <source>
        <dbReference type="Pfam" id="PF13863"/>
    </source>
</evidence>
<dbReference type="Pfam" id="PF13863">
    <property type="entry name" value="DUF4200"/>
    <property type="match status" value="1"/>
</dbReference>
<dbReference type="GO" id="GO:0005856">
    <property type="term" value="C:cytoskeleton"/>
    <property type="evidence" value="ECO:0007669"/>
    <property type="project" value="UniProtKB-ARBA"/>
</dbReference>
<feature type="compositionally biased region" description="Basic and acidic residues" evidence="3">
    <location>
        <begin position="492"/>
        <end position="503"/>
    </location>
</feature>
<keyword evidence="5" id="KW-0966">Cell projection</keyword>
<evidence type="ECO:0000313" key="6">
    <source>
        <dbReference type="Proteomes" id="UP000664859"/>
    </source>
</evidence>
<name>A0A836CAG4_9STRA</name>
<dbReference type="InterPro" id="IPR051147">
    <property type="entry name" value="CFAP_domain-containing"/>
</dbReference>
<evidence type="ECO:0000256" key="2">
    <source>
        <dbReference type="SAM" id="Coils"/>
    </source>
</evidence>
<keyword evidence="5" id="KW-0282">Flagellum</keyword>
<evidence type="ECO:0000256" key="1">
    <source>
        <dbReference type="ARBA" id="ARBA00023054"/>
    </source>
</evidence>
<feature type="region of interest" description="Disordered" evidence="3">
    <location>
        <begin position="470"/>
        <end position="545"/>
    </location>
</feature>
<dbReference type="PANTHER" id="PTHR21683">
    <property type="entry name" value="COILED-COIL DOMAIN-CONTAINING PROTEIN 42 LIKE-2-LIKE-RELATED"/>
    <property type="match status" value="1"/>
</dbReference>
<feature type="coiled-coil region" evidence="2">
    <location>
        <begin position="342"/>
        <end position="394"/>
    </location>
</feature>
<evidence type="ECO:0000313" key="5">
    <source>
        <dbReference type="EMBL" id="KAG5179125.1"/>
    </source>
</evidence>
<feature type="region of interest" description="Disordered" evidence="3">
    <location>
        <begin position="258"/>
        <end position="310"/>
    </location>
</feature>